<dbReference type="Pfam" id="PF07732">
    <property type="entry name" value="Cu-oxidase_3"/>
    <property type="match status" value="1"/>
</dbReference>
<dbReference type="GO" id="GO:0033215">
    <property type="term" value="P:reductive iron assimilation"/>
    <property type="evidence" value="ECO:0007669"/>
    <property type="project" value="TreeGrafter"/>
</dbReference>
<keyword evidence="5" id="KW-0186">Copper</keyword>
<keyword evidence="10" id="KW-1185">Reference proteome</keyword>
<dbReference type="SUPFAM" id="SSF49503">
    <property type="entry name" value="Cupredoxins"/>
    <property type="match status" value="3"/>
</dbReference>
<dbReference type="InterPro" id="IPR045087">
    <property type="entry name" value="Cu-oxidase_fam"/>
</dbReference>
<evidence type="ECO:0000259" key="7">
    <source>
        <dbReference type="Pfam" id="PF07731"/>
    </source>
</evidence>
<evidence type="ECO:0000313" key="10">
    <source>
        <dbReference type="Proteomes" id="UP000250266"/>
    </source>
</evidence>
<dbReference type="EMBL" id="KV745224">
    <property type="protein sequence ID" value="OCK76302.1"/>
    <property type="molecule type" value="Genomic_DNA"/>
</dbReference>
<dbReference type="InterPro" id="IPR008972">
    <property type="entry name" value="Cupredoxin"/>
</dbReference>
<dbReference type="InterPro" id="IPR044130">
    <property type="entry name" value="CuRO_2_Fet3-like"/>
</dbReference>
<protein>
    <submittedName>
        <fullName evidence="9">Multicopper oxidase</fullName>
    </submittedName>
</protein>
<keyword evidence="3" id="KW-0732">Signal</keyword>
<evidence type="ECO:0000256" key="2">
    <source>
        <dbReference type="ARBA" id="ARBA00022723"/>
    </source>
</evidence>
<dbReference type="InterPro" id="IPR002355">
    <property type="entry name" value="Cu_oxidase_Cu_BS"/>
</dbReference>
<dbReference type="Pfam" id="PF00394">
    <property type="entry name" value="Cu-oxidase"/>
    <property type="match status" value="1"/>
</dbReference>
<dbReference type="GO" id="GO:0010106">
    <property type="term" value="P:cellular response to iron ion starvation"/>
    <property type="evidence" value="ECO:0007669"/>
    <property type="project" value="TreeGrafter"/>
</dbReference>
<dbReference type="GO" id="GO:0004322">
    <property type="term" value="F:ferroxidase activity"/>
    <property type="evidence" value="ECO:0007669"/>
    <property type="project" value="TreeGrafter"/>
</dbReference>
<evidence type="ECO:0000256" key="4">
    <source>
        <dbReference type="ARBA" id="ARBA00023002"/>
    </source>
</evidence>
<proteinExistence type="inferred from homology"/>
<dbReference type="Gene3D" id="2.60.40.420">
    <property type="entry name" value="Cupredoxins - blue copper proteins"/>
    <property type="match status" value="3"/>
</dbReference>
<evidence type="ECO:0000313" key="9">
    <source>
        <dbReference type="EMBL" id="OCK76302.1"/>
    </source>
</evidence>
<evidence type="ECO:0000259" key="8">
    <source>
        <dbReference type="Pfam" id="PF07732"/>
    </source>
</evidence>
<dbReference type="PANTHER" id="PTHR11709">
    <property type="entry name" value="MULTI-COPPER OXIDASE"/>
    <property type="match status" value="1"/>
</dbReference>
<dbReference type="Proteomes" id="UP000250266">
    <property type="component" value="Unassembled WGS sequence"/>
</dbReference>
<dbReference type="AlphaFoldDB" id="A0A8E2E2S1"/>
<dbReference type="PANTHER" id="PTHR11709:SF361">
    <property type="entry name" value="IRON TRANSPORT MULTICOPPER OXIDASE FET3"/>
    <property type="match status" value="1"/>
</dbReference>
<evidence type="ECO:0000256" key="5">
    <source>
        <dbReference type="ARBA" id="ARBA00023008"/>
    </source>
</evidence>
<dbReference type="GO" id="GO:0005507">
    <property type="term" value="F:copper ion binding"/>
    <property type="evidence" value="ECO:0007669"/>
    <property type="project" value="InterPro"/>
</dbReference>
<reference evidence="9 10" key="1">
    <citation type="journal article" date="2016" name="Nat. Commun.">
        <title>Ectomycorrhizal ecology is imprinted in the genome of the dominant symbiotic fungus Cenococcum geophilum.</title>
        <authorList>
            <consortium name="DOE Joint Genome Institute"/>
            <person name="Peter M."/>
            <person name="Kohler A."/>
            <person name="Ohm R.A."/>
            <person name="Kuo A."/>
            <person name="Krutzmann J."/>
            <person name="Morin E."/>
            <person name="Arend M."/>
            <person name="Barry K.W."/>
            <person name="Binder M."/>
            <person name="Choi C."/>
            <person name="Clum A."/>
            <person name="Copeland A."/>
            <person name="Grisel N."/>
            <person name="Haridas S."/>
            <person name="Kipfer T."/>
            <person name="LaButti K."/>
            <person name="Lindquist E."/>
            <person name="Lipzen A."/>
            <person name="Maire R."/>
            <person name="Meier B."/>
            <person name="Mihaltcheva S."/>
            <person name="Molinier V."/>
            <person name="Murat C."/>
            <person name="Poggeler S."/>
            <person name="Quandt C.A."/>
            <person name="Sperisen C."/>
            <person name="Tritt A."/>
            <person name="Tisserant E."/>
            <person name="Crous P.W."/>
            <person name="Henrissat B."/>
            <person name="Nehls U."/>
            <person name="Egli S."/>
            <person name="Spatafora J.W."/>
            <person name="Grigoriev I.V."/>
            <person name="Martin F.M."/>
        </authorList>
    </citation>
    <scope>NUCLEOTIDE SEQUENCE [LARGE SCALE GENOMIC DNA]</scope>
    <source>
        <strain evidence="9 10">CBS 459.81</strain>
    </source>
</reference>
<gene>
    <name evidence="9" type="ORF">K432DRAFT_408295</name>
</gene>
<evidence type="ECO:0000259" key="6">
    <source>
        <dbReference type="Pfam" id="PF00394"/>
    </source>
</evidence>
<organism evidence="9 10">
    <name type="scientific">Lepidopterella palustris CBS 459.81</name>
    <dbReference type="NCBI Taxonomy" id="1314670"/>
    <lineage>
        <taxon>Eukaryota</taxon>
        <taxon>Fungi</taxon>
        <taxon>Dikarya</taxon>
        <taxon>Ascomycota</taxon>
        <taxon>Pezizomycotina</taxon>
        <taxon>Dothideomycetes</taxon>
        <taxon>Pleosporomycetidae</taxon>
        <taxon>Mytilinidiales</taxon>
        <taxon>Argynnaceae</taxon>
        <taxon>Lepidopterella</taxon>
    </lineage>
</organism>
<evidence type="ECO:0000256" key="3">
    <source>
        <dbReference type="ARBA" id="ARBA00022729"/>
    </source>
</evidence>
<dbReference type="GO" id="GO:0033573">
    <property type="term" value="C:high-affinity iron permease complex"/>
    <property type="evidence" value="ECO:0007669"/>
    <property type="project" value="TreeGrafter"/>
</dbReference>
<evidence type="ECO:0000256" key="1">
    <source>
        <dbReference type="ARBA" id="ARBA00010609"/>
    </source>
</evidence>
<dbReference type="PROSITE" id="PS00080">
    <property type="entry name" value="MULTICOPPER_OXIDASE2"/>
    <property type="match status" value="1"/>
</dbReference>
<dbReference type="InterPro" id="IPR033138">
    <property type="entry name" value="Cu_oxidase_CS"/>
</dbReference>
<feature type="domain" description="Plastocyanin-like" evidence="7">
    <location>
        <begin position="376"/>
        <end position="489"/>
    </location>
</feature>
<dbReference type="InterPro" id="IPR011707">
    <property type="entry name" value="Cu-oxidase-like_N"/>
</dbReference>
<accession>A0A8E2E2S1</accession>
<dbReference type="InterPro" id="IPR011706">
    <property type="entry name" value="Cu-oxidase_C"/>
</dbReference>
<dbReference type="PROSITE" id="PS00079">
    <property type="entry name" value="MULTICOPPER_OXIDASE1"/>
    <property type="match status" value="2"/>
</dbReference>
<dbReference type="OrthoDB" id="2121828at2759"/>
<keyword evidence="4" id="KW-0560">Oxidoreductase</keyword>
<dbReference type="CDD" id="cd13877">
    <property type="entry name" value="CuRO_2_Fet3p_like"/>
    <property type="match status" value="1"/>
</dbReference>
<feature type="domain" description="Plastocyanin-like" evidence="8">
    <location>
        <begin position="16"/>
        <end position="125"/>
    </location>
</feature>
<comment type="similarity">
    <text evidence="1">Belongs to the multicopper oxidase family.</text>
</comment>
<dbReference type="Pfam" id="PF07731">
    <property type="entry name" value="Cu-oxidase_2"/>
    <property type="match status" value="1"/>
</dbReference>
<feature type="domain" description="Plastocyanin-like" evidence="6">
    <location>
        <begin position="135"/>
        <end position="284"/>
    </location>
</feature>
<dbReference type="InterPro" id="IPR001117">
    <property type="entry name" value="Cu-oxidase_2nd"/>
</dbReference>
<keyword evidence="2" id="KW-0479">Metal-binding</keyword>
<name>A0A8E2E2S1_9PEZI</name>
<sequence>MEDIRGKSPFARATESLSCSARPVIAINNQWPSPTIRGNIGDTVTVNVKNNLGNETLTIHWHGIFQTGNNANDGTPMVAQCPIIPGASYTYTFHLEQPGTYWYHSHSPSQYMDGLRGPLIIHDPKSPYAGQYDEELIITVSDWYWDQGANLEPQYLSIKLNQYGGSEPVPLSALMNDQTGPKFSVQPNKTYFLRIINISGFSQFYFHVDNHNFTIIEADGVYMNPQPVDDLYIATGQRYGCLLKTLPTADQNYPILGAIDVKGFDPDAIPANLQPNVTAVLMYNATKPIPSEAPIVNSFHVFDDFGLVPQDGTPLLRGTPDQQIVLALSFFDQSAPGNEQYRAGFNNITYIPQKVPSLYTVLSAGKDATNPKVYDGGPHPLHIHGHNVQLVARSNGTYSSSDTVHGPKHKHHFLSTGIINSNSNATAMGFSNSSSSMPAVPMRRDTWMVAPNGYTVIRFIANNPGTWFLHCHMEWHMDAGLLLTLIEAPLAIQSGQPNIPSQMQSICKAQSIPLAGNAAGNSQNFIDLHGQIKIAPLERGALV</sequence>